<dbReference type="EMBL" id="KZ819329">
    <property type="protein sequence ID" value="PWN20162.1"/>
    <property type="molecule type" value="Genomic_DNA"/>
</dbReference>
<feature type="chain" id="PRO_5016293655" evidence="1">
    <location>
        <begin position="27"/>
        <end position="103"/>
    </location>
</feature>
<evidence type="ECO:0000256" key="1">
    <source>
        <dbReference type="SAM" id="SignalP"/>
    </source>
</evidence>
<gene>
    <name evidence="2" type="ORF">BCV69DRAFT_283702</name>
</gene>
<protein>
    <submittedName>
        <fullName evidence="2">Uncharacterized protein</fullName>
    </submittedName>
</protein>
<proteinExistence type="predicted"/>
<evidence type="ECO:0000313" key="3">
    <source>
        <dbReference type="Proteomes" id="UP000245942"/>
    </source>
</evidence>
<dbReference type="AlphaFoldDB" id="A0A316U4H9"/>
<reference evidence="2 3" key="1">
    <citation type="journal article" date="2018" name="Mol. Biol. Evol.">
        <title>Broad Genomic Sampling Reveals a Smut Pathogenic Ancestry of the Fungal Clade Ustilaginomycotina.</title>
        <authorList>
            <person name="Kijpornyongpan T."/>
            <person name="Mondo S.J."/>
            <person name="Barry K."/>
            <person name="Sandor L."/>
            <person name="Lee J."/>
            <person name="Lipzen A."/>
            <person name="Pangilinan J."/>
            <person name="LaButti K."/>
            <person name="Hainaut M."/>
            <person name="Henrissat B."/>
            <person name="Grigoriev I.V."/>
            <person name="Spatafora J.W."/>
            <person name="Aime M.C."/>
        </authorList>
    </citation>
    <scope>NUCLEOTIDE SEQUENCE [LARGE SCALE GENOMIC DNA]</scope>
    <source>
        <strain evidence="2 3">MCA 4718</strain>
    </source>
</reference>
<dbReference type="Proteomes" id="UP000245942">
    <property type="component" value="Unassembled WGS sequence"/>
</dbReference>
<accession>A0A316U4H9</accession>
<sequence>MRWSTLNATLLAAAALCMLSATKTHALHCGVRTGDGTYAICPEDCDVDTDHQPVCKDGIGNYHRGWKGEGCYLIRDQPGEGNSKQVCPTHCSPTNGHAGAVCV</sequence>
<feature type="signal peptide" evidence="1">
    <location>
        <begin position="1"/>
        <end position="26"/>
    </location>
</feature>
<dbReference type="GeneID" id="37014533"/>
<name>A0A316U4H9_9BASI</name>
<evidence type="ECO:0000313" key="2">
    <source>
        <dbReference type="EMBL" id="PWN20162.1"/>
    </source>
</evidence>
<dbReference type="RefSeq" id="XP_025347322.1">
    <property type="nucleotide sequence ID" value="XM_025492799.1"/>
</dbReference>
<organism evidence="2 3">
    <name type="scientific">Pseudomicrostroma glucosiphilum</name>
    <dbReference type="NCBI Taxonomy" id="1684307"/>
    <lineage>
        <taxon>Eukaryota</taxon>
        <taxon>Fungi</taxon>
        <taxon>Dikarya</taxon>
        <taxon>Basidiomycota</taxon>
        <taxon>Ustilaginomycotina</taxon>
        <taxon>Exobasidiomycetes</taxon>
        <taxon>Microstromatales</taxon>
        <taxon>Microstromatales incertae sedis</taxon>
        <taxon>Pseudomicrostroma</taxon>
    </lineage>
</organism>
<keyword evidence="1" id="KW-0732">Signal</keyword>
<keyword evidence="3" id="KW-1185">Reference proteome</keyword>